<accession>A0A3S0V0T4</accession>
<dbReference type="EMBL" id="RZIJ01000011">
    <property type="protein sequence ID" value="RUQ69754.1"/>
    <property type="molecule type" value="Genomic_DNA"/>
</dbReference>
<dbReference type="Proteomes" id="UP000280346">
    <property type="component" value="Unassembled WGS sequence"/>
</dbReference>
<gene>
    <name evidence="1" type="ORF">EJ913_15445</name>
</gene>
<organism evidence="1 2">
    <name type="scientific">Azospirillum doebereinerae</name>
    <dbReference type="NCBI Taxonomy" id="92933"/>
    <lineage>
        <taxon>Bacteria</taxon>
        <taxon>Pseudomonadati</taxon>
        <taxon>Pseudomonadota</taxon>
        <taxon>Alphaproteobacteria</taxon>
        <taxon>Rhodospirillales</taxon>
        <taxon>Azospirillaceae</taxon>
        <taxon>Azospirillum</taxon>
    </lineage>
</organism>
<evidence type="ECO:0000313" key="2">
    <source>
        <dbReference type="Proteomes" id="UP000280346"/>
    </source>
</evidence>
<dbReference type="RefSeq" id="WP_126999385.1">
    <property type="nucleotide sequence ID" value="NZ_CP173192.1"/>
</dbReference>
<proteinExistence type="predicted"/>
<keyword evidence="2" id="KW-1185">Reference proteome</keyword>
<reference evidence="1 2" key="1">
    <citation type="submission" date="2018-12" db="EMBL/GenBank/DDBJ databases">
        <authorList>
            <person name="Yang Y."/>
        </authorList>
    </citation>
    <scope>NUCLEOTIDE SEQUENCE [LARGE SCALE GENOMIC DNA]</scope>
    <source>
        <strain evidence="1 2">GSF71</strain>
    </source>
</reference>
<sequence>MERTQIDLSGWLLLSIAGEEYLMGHSEQTGALLLSAPLVEVDPAVTPEWAVADGGMRYRLAPSRGLRDAQDLDDAAALLADSLAAWGIPDEERAAAMQQVFGPSPS</sequence>
<evidence type="ECO:0000313" key="1">
    <source>
        <dbReference type="EMBL" id="RUQ69754.1"/>
    </source>
</evidence>
<dbReference type="AlphaFoldDB" id="A0A3S0V0T4"/>
<comment type="caution">
    <text evidence="1">The sequence shown here is derived from an EMBL/GenBank/DDBJ whole genome shotgun (WGS) entry which is preliminary data.</text>
</comment>
<protein>
    <submittedName>
        <fullName evidence="1">Uncharacterized protein</fullName>
    </submittedName>
</protein>
<dbReference type="OrthoDB" id="9853307at2"/>
<name>A0A3S0V0T4_9PROT</name>